<reference evidence="2 3" key="1">
    <citation type="submission" date="2024-02" db="EMBL/GenBank/DDBJ databases">
        <title>Chromosome-scale genome assembly of the rough periwinkle Littorina saxatilis.</title>
        <authorList>
            <person name="De Jode A."/>
            <person name="Faria R."/>
            <person name="Formenti G."/>
            <person name="Sims Y."/>
            <person name="Smith T.P."/>
            <person name="Tracey A."/>
            <person name="Wood J.M.D."/>
            <person name="Zagrodzka Z.B."/>
            <person name="Johannesson K."/>
            <person name="Butlin R.K."/>
            <person name="Leder E.H."/>
        </authorList>
    </citation>
    <scope>NUCLEOTIDE SEQUENCE [LARGE SCALE GENOMIC DNA]</scope>
    <source>
        <strain evidence="2">Snail1</strain>
        <tissue evidence="2">Muscle</tissue>
    </source>
</reference>
<dbReference type="GO" id="GO:0031012">
    <property type="term" value="C:extracellular matrix"/>
    <property type="evidence" value="ECO:0007669"/>
    <property type="project" value="TreeGrafter"/>
</dbReference>
<name>A0AAN9BAF9_9CAEN</name>
<dbReference type="InterPro" id="IPR000477">
    <property type="entry name" value="RT_dom"/>
</dbReference>
<protein>
    <recommendedName>
        <fullName evidence="1">Reverse transcriptase domain-containing protein</fullName>
    </recommendedName>
</protein>
<dbReference type="Gene3D" id="3.60.10.10">
    <property type="entry name" value="Endonuclease/exonuclease/phosphatase"/>
    <property type="match status" value="1"/>
</dbReference>
<dbReference type="InterPro" id="IPR005135">
    <property type="entry name" value="Endo/exonuclease/phosphatase"/>
</dbReference>
<dbReference type="InterPro" id="IPR036691">
    <property type="entry name" value="Endo/exonu/phosph_ase_sf"/>
</dbReference>
<proteinExistence type="predicted"/>
<dbReference type="Pfam" id="PF14529">
    <property type="entry name" value="Exo_endo_phos_2"/>
    <property type="match status" value="1"/>
</dbReference>
<dbReference type="GO" id="GO:0007508">
    <property type="term" value="P:larval heart development"/>
    <property type="evidence" value="ECO:0007669"/>
    <property type="project" value="TreeGrafter"/>
</dbReference>
<dbReference type="EMBL" id="JBAMIC010000011">
    <property type="protein sequence ID" value="KAK7100989.1"/>
    <property type="molecule type" value="Genomic_DNA"/>
</dbReference>
<evidence type="ECO:0000259" key="1">
    <source>
        <dbReference type="PROSITE" id="PS50878"/>
    </source>
</evidence>
<dbReference type="PROSITE" id="PS50878">
    <property type="entry name" value="RT_POL"/>
    <property type="match status" value="1"/>
</dbReference>
<dbReference type="InterPro" id="IPR043502">
    <property type="entry name" value="DNA/RNA_pol_sf"/>
</dbReference>
<dbReference type="SUPFAM" id="SSF56672">
    <property type="entry name" value="DNA/RNA polymerases"/>
    <property type="match status" value="1"/>
</dbReference>
<evidence type="ECO:0000313" key="2">
    <source>
        <dbReference type="EMBL" id="KAK7100989.1"/>
    </source>
</evidence>
<dbReference type="AlphaFoldDB" id="A0AAN9BAF9"/>
<dbReference type="CDD" id="cd01650">
    <property type="entry name" value="RT_nLTR_like"/>
    <property type="match status" value="1"/>
</dbReference>
<accession>A0AAN9BAF9</accession>
<evidence type="ECO:0000313" key="3">
    <source>
        <dbReference type="Proteomes" id="UP001374579"/>
    </source>
</evidence>
<dbReference type="Pfam" id="PF00078">
    <property type="entry name" value="RVT_1"/>
    <property type="match status" value="1"/>
</dbReference>
<keyword evidence="3" id="KW-1185">Reference proteome</keyword>
<dbReference type="Proteomes" id="UP001374579">
    <property type="component" value="Unassembled WGS sequence"/>
</dbReference>
<dbReference type="SUPFAM" id="SSF56219">
    <property type="entry name" value="DNase I-like"/>
    <property type="match status" value="1"/>
</dbReference>
<feature type="domain" description="Reverse transcriptase" evidence="1">
    <location>
        <begin position="465"/>
        <end position="716"/>
    </location>
</feature>
<dbReference type="GO" id="GO:0003824">
    <property type="term" value="F:catalytic activity"/>
    <property type="evidence" value="ECO:0007669"/>
    <property type="project" value="InterPro"/>
</dbReference>
<dbReference type="PANTHER" id="PTHR33395:SF22">
    <property type="entry name" value="REVERSE TRANSCRIPTASE DOMAIN-CONTAINING PROTEIN"/>
    <property type="match status" value="1"/>
</dbReference>
<comment type="caution">
    <text evidence="2">The sequence shown here is derived from an EMBL/GenBank/DDBJ whole genome shotgun (WGS) entry which is preliminary data.</text>
</comment>
<sequence>MNKRAELQSMIELHEPDVIAITEVKPKRSRYDVQECEIAVEGFELFHNMEKEGRGIALYVKTSMKPALCEHLNSDFQEAIFVECQPESGDVLRIGLVYRSPNSSLDNATKLNELLMKAVEDKPEHLLILGDFNYPQIDWNQEISTVGQNHPASQFLRTYKDAFLTQHQRGCTRFRVGQEPSLVDLVLSNREDIVQEVSTLAGLGKSDHVTLNVKLAWFRKDSEGTERPNYSKADFAAINEYLKKVNWENEFSNLSVDDTWKKLRERIQTAVERHVPVTRFSGRSTKKWMDKGTLRTVRKKHKLFRKWLESRDGKVYQEYCKVRNQARRACRKAQRLLEQTVAKQAKRNPKAFWSYVKNKTKTKTGIADLKKEDGTKTTSDQEKAEVLNAFFKSVFTAEADGDLPDPPEYNFTSELRDFEVTSEKVKKLLEGLQAGKAPGPDGLSPLLLSKAADALAEPVAMLFRKSLDEGRIPEEWRHARVTPIFKKGSKLSANNYRPVSLTCILCKVMETLVREQLIKHLQENDLITDKQHGFVQGRSCVTQLLDVLDTWTQILDEGGTVDAVYMDFKKAFDSVPHRRLVLKTEAHGIGGRILAWIADFLSERRQCVVVNGVQSSEAEVTSGIPQGSVLGPMLFVLYINDLPNVVANHVRIFADDTKVYTRSDVEGAPQTLQKDLDSLQDWSQQWLMNFHPEKCHVLKLGNKRSEAIYYMTGTDASGEACSIALEESDFEKDLGVYVDNNLSFNKHVALSAAKANRVMGVIRRSFDYLTVEVFLQLYKSLVRPILEYGHAVWQPQHKTLCQEVERVQRRATKLISSLKDKPYSERLATLKLPCLVHRRKRGDMIEVYKYLHGFYKTERPQFSFFAGRDTRGSTLKLSKPRYRLNVRGNFFSERVVNTWNSLPDQVVTAPSVNALKARLDAHWKDLPSVFDPECY</sequence>
<dbReference type="PANTHER" id="PTHR33395">
    <property type="entry name" value="TRANSCRIPTASE, PUTATIVE-RELATED-RELATED"/>
    <property type="match status" value="1"/>
</dbReference>
<dbReference type="GO" id="GO:0061343">
    <property type="term" value="P:cell adhesion involved in heart morphogenesis"/>
    <property type="evidence" value="ECO:0007669"/>
    <property type="project" value="TreeGrafter"/>
</dbReference>
<organism evidence="2 3">
    <name type="scientific">Littorina saxatilis</name>
    <dbReference type="NCBI Taxonomy" id="31220"/>
    <lineage>
        <taxon>Eukaryota</taxon>
        <taxon>Metazoa</taxon>
        <taxon>Spiralia</taxon>
        <taxon>Lophotrochozoa</taxon>
        <taxon>Mollusca</taxon>
        <taxon>Gastropoda</taxon>
        <taxon>Caenogastropoda</taxon>
        <taxon>Littorinimorpha</taxon>
        <taxon>Littorinoidea</taxon>
        <taxon>Littorinidae</taxon>
        <taxon>Littorina</taxon>
    </lineage>
</organism>
<gene>
    <name evidence="2" type="ORF">V1264_023843</name>
</gene>